<keyword evidence="3" id="KW-1185">Reference proteome</keyword>
<proteinExistence type="predicted"/>
<gene>
    <name evidence="2" type="primary">g5488</name>
    <name evidence="2" type="ORF">VP750_LOCUS4692</name>
</gene>
<organism evidence="2 3">
    <name type="scientific">Coccomyxa viridis</name>
    <dbReference type="NCBI Taxonomy" id="1274662"/>
    <lineage>
        <taxon>Eukaryota</taxon>
        <taxon>Viridiplantae</taxon>
        <taxon>Chlorophyta</taxon>
        <taxon>core chlorophytes</taxon>
        <taxon>Trebouxiophyceae</taxon>
        <taxon>Trebouxiophyceae incertae sedis</taxon>
        <taxon>Coccomyxaceae</taxon>
        <taxon>Coccomyxa</taxon>
    </lineage>
</organism>
<dbReference type="Proteomes" id="UP001497392">
    <property type="component" value="Unassembled WGS sequence"/>
</dbReference>
<sequence length="152" mass="14999">MEGPGGLAKGAGTGAGASIGAIVGAAKGASIGAGASVGATVGAAIGDTDLDLLGIRSEMLGAGSGCWTCWNKAAPDAEGSGGRLKDRRPAPGTESGPEQEIHDRFRGALRGDAQHSSGPWLMRRSSATACTISGPLLKFPSGPNNVRGNTFP</sequence>
<reference evidence="2 3" key="1">
    <citation type="submission" date="2024-06" db="EMBL/GenBank/DDBJ databases">
        <authorList>
            <person name="Kraege A."/>
            <person name="Thomma B."/>
        </authorList>
    </citation>
    <scope>NUCLEOTIDE SEQUENCE [LARGE SCALE GENOMIC DNA]</scope>
</reference>
<accession>A0ABP1FXV4</accession>
<protein>
    <submittedName>
        <fullName evidence="2">G5488 protein</fullName>
    </submittedName>
</protein>
<evidence type="ECO:0000313" key="2">
    <source>
        <dbReference type="EMBL" id="CAL5223033.1"/>
    </source>
</evidence>
<comment type="caution">
    <text evidence="2">The sequence shown here is derived from an EMBL/GenBank/DDBJ whole genome shotgun (WGS) entry which is preliminary data.</text>
</comment>
<evidence type="ECO:0000256" key="1">
    <source>
        <dbReference type="SAM" id="MobiDB-lite"/>
    </source>
</evidence>
<dbReference type="EMBL" id="CAXHTA020000008">
    <property type="protein sequence ID" value="CAL5223033.1"/>
    <property type="molecule type" value="Genomic_DNA"/>
</dbReference>
<feature type="region of interest" description="Disordered" evidence="1">
    <location>
        <begin position="74"/>
        <end position="105"/>
    </location>
</feature>
<evidence type="ECO:0000313" key="3">
    <source>
        <dbReference type="Proteomes" id="UP001497392"/>
    </source>
</evidence>
<name>A0ABP1FXV4_9CHLO</name>